<accession>A0AAD0QIV6</accession>
<organism evidence="10 12">
    <name type="scientific">Aliarcobacter trophiarum LMG 25534</name>
    <dbReference type="NCBI Taxonomy" id="1032241"/>
    <lineage>
        <taxon>Bacteria</taxon>
        <taxon>Pseudomonadati</taxon>
        <taxon>Campylobacterota</taxon>
        <taxon>Epsilonproteobacteria</taxon>
        <taxon>Campylobacterales</taxon>
        <taxon>Arcobacteraceae</taxon>
        <taxon>Aliarcobacter</taxon>
    </lineage>
</organism>
<dbReference type="EMBL" id="CP031367">
    <property type="protein sequence ID" value="AXK48658.1"/>
    <property type="molecule type" value="Genomic_DNA"/>
</dbReference>
<evidence type="ECO:0000313" key="10">
    <source>
        <dbReference type="EMBL" id="AXK48658.1"/>
    </source>
</evidence>
<evidence type="ECO:0000313" key="13">
    <source>
        <dbReference type="Proteomes" id="UP000289132"/>
    </source>
</evidence>
<dbReference type="PANTHER" id="PTHR22777">
    <property type="entry name" value="HEMOLYSIN-RELATED"/>
    <property type="match status" value="1"/>
</dbReference>
<feature type="transmembrane region" description="Helical" evidence="8">
    <location>
        <begin position="121"/>
        <end position="142"/>
    </location>
</feature>
<keyword evidence="13" id="KW-1185">Reference proteome</keyword>
<dbReference type="GO" id="GO:0005886">
    <property type="term" value="C:plasma membrane"/>
    <property type="evidence" value="ECO:0007669"/>
    <property type="project" value="TreeGrafter"/>
</dbReference>
<name>A0AAD0QIV6_9BACT</name>
<evidence type="ECO:0000259" key="9">
    <source>
        <dbReference type="PROSITE" id="PS51846"/>
    </source>
</evidence>
<comment type="subcellular location">
    <subcellularLocation>
        <location evidence="1">Membrane</location>
        <topology evidence="1">Multi-pass membrane protein</topology>
    </subcellularLocation>
</comment>
<protein>
    <submittedName>
        <fullName evidence="10 11">Transporter</fullName>
    </submittedName>
</protein>
<gene>
    <name evidence="10" type="ORF">ATR_0789</name>
    <name evidence="11" type="ORF">CRU87_06000</name>
</gene>
<keyword evidence="5" id="KW-0129">CBS domain</keyword>
<keyword evidence="2 7" id="KW-0812">Transmembrane</keyword>
<proteinExistence type="predicted"/>
<keyword evidence="4 7" id="KW-1133">Transmembrane helix</keyword>
<evidence type="ECO:0000256" key="8">
    <source>
        <dbReference type="SAM" id="Phobius"/>
    </source>
</evidence>
<reference evidence="11 13" key="1">
    <citation type="submission" date="2017-10" db="EMBL/GenBank/DDBJ databases">
        <title>Genomics of the genus Arcobacter.</title>
        <authorList>
            <person name="Perez-Cataluna A."/>
            <person name="Figueras M.J."/>
        </authorList>
    </citation>
    <scope>NUCLEOTIDE SEQUENCE [LARGE SCALE GENOMIC DNA]</scope>
    <source>
        <strain evidence="11 13">LMG 25534</strain>
    </source>
</reference>
<dbReference type="Proteomes" id="UP000254504">
    <property type="component" value="Chromosome"/>
</dbReference>
<sequence>MTLLFIYLFLALFFSTLCSILEATVLSSTHTYIESMDKNIYEQKSIDLVKEMKDDIDESISAILTLNTFAHTMGAAGVGAQAAIVFGEQWQSLVAFILTLLVLYITEIYPKTYAALYWKRFLIPTAYIISFLKKITYPFIWLGSKITNYIKKGALIETSFSKDEIIALVNLSEKEGTIQAKESDLIENLFKLKSIKTEDIMTPRSVVFALEKKTSIKEAVANDKTYIHSRIPVYDTTIDNIVGIVFNQTILAERIKKNKNKKLEDIIIPVHKVSETLSVSVLIDSFLRRKSHLFIVQDSYGQTSGVVTLEDALETLLGVEIVDEMDEVTDMQEFAKDESKKRFSKSLLYSI</sequence>
<dbReference type="RefSeq" id="WP_115428178.1">
    <property type="nucleotide sequence ID" value="NZ_CP031367.1"/>
</dbReference>
<evidence type="ECO:0000256" key="1">
    <source>
        <dbReference type="ARBA" id="ARBA00004141"/>
    </source>
</evidence>
<dbReference type="PANTHER" id="PTHR22777:SF4">
    <property type="entry name" value="UPF0053 PROTEIN SLL1254"/>
    <property type="match status" value="1"/>
</dbReference>
<dbReference type="Proteomes" id="UP000289132">
    <property type="component" value="Unassembled WGS sequence"/>
</dbReference>
<feature type="domain" description="CNNM transmembrane" evidence="9">
    <location>
        <begin position="1"/>
        <end position="182"/>
    </location>
</feature>
<dbReference type="Pfam" id="PF01595">
    <property type="entry name" value="CNNM"/>
    <property type="match status" value="1"/>
</dbReference>
<evidence type="ECO:0000256" key="4">
    <source>
        <dbReference type="ARBA" id="ARBA00022989"/>
    </source>
</evidence>
<dbReference type="PROSITE" id="PS51846">
    <property type="entry name" value="CNNM"/>
    <property type="match status" value="1"/>
</dbReference>
<dbReference type="InterPro" id="IPR000644">
    <property type="entry name" value="CBS_dom"/>
</dbReference>
<dbReference type="KEGG" id="atp:ATR_0789"/>
<dbReference type="Gene3D" id="3.10.580.10">
    <property type="entry name" value="CBS-domain"/>
    <property type="match status" value="1"/>
</dbReference>
<dbReference type="SUPFAM" id="SSF54631">
    <property type="entry name" value="CBS-domain pair"/>
    <property type="match status" value="1"/>
</dbReference>
<keyword evidence="6 7" id="KW-0472">Membrane</keyword>
<evidence type="ECO:0000256" key="5">
    <source>
        <dbReference type="ARBA" id="ARBA00023122"/>
    </source>
</evidence>
<reference evidence="10 12" key="2">
    <citation type="submission" date="2018-07" db="EMBL/GenBank/DDBJ databases">
        <title>Complete genome of the Arcobacter trophiarum type strain LMG 25534.</title>
        <authorList>
            <person name="Miller W.G."/>
            <person name="Yee E."/>
        </authorList>
    </citation>
    <scope>NUCLEOTIDE SEQUENCE [LARGE SCALE GENOMIC DNA]</scope>
    <source>
        <strain evidence="10 12">LMG 25534</strain>
    </source>
</reference>
<dbReference type="CDD" id="cd04590">
    <property type="entry name" value="CBS_pair_CorC_HlyC_assoc"/>
    <property type="match status" value="1"/>
</dbReference>
<dbReference type="InterPro" id="IPR044751">
    <property type="entry name" value="Ion_transp-like_CBS"/>
</dbReference>
<dbReference type="InterPro" id="IPR002550">
    <property type="entry name" value="CNNM"/>
</dbReference>
<evidence type="ECO:0000256" key="3">
    <source>
        <dbReference type="ARBA" id="ARBA00022737"/>
    </source>
</evidence>
<dbReference type="AlphaFoldDB" id="A0AAD0QIV6"/>
<evidence type="ECO:0000256" key="2">
    <source>
        <dbReference type="ARBA" id="ARBA00022692"/>
    </source>
</evidence>
<dbReference type="Pfam" id="PF00571">
    <property type="entry name" value="CBS"/>
    <property type="match status" value="1"/>
</dbReference>
<evidence type="ECO:0000256" key="6">
    <source>
        <dbReference type="ARBA" id="ARBA00023136"/>
    </source>
</evidence>
<keyword evidence="3" id="KW-0677">Repeat</keyword>
<feature type="transmembrane region" description="Helical" evidence="8">
    <location>
        <begin position="90"/>
        <end position="109"/>
    </location>
</feature>
<evidence type="ECO:0000256" key="7">
    <source>
        <dbReference type="PROSITE-ProRule" id="PRU01193"/>
    </source>
</evidence>
<dbReference type="EMBL" id="PDKD01000008">
    <property type="protein sequence ID" value="RXJ91395.1"/>
    <property type="molecule type" value="Genomic_DNA"/>
</dbReference>
<evidence type="ECO:0000313" key="11">
    <source>
        <dbReference type="EMBL" id="RXJ91395.1"/>
    </source>
</evidence>
<evidence type="ECO:0000313" key="12">
    <source>
        <dbReference type="Proteomes" id="UP000254504"/>
    </source>
</evidence>
<dbReference type="InterPro" id="IPR046342">
    <property type="entry name" value="CBS_dom_sf"/>
</dbReference>